<protein>
    <recommendedName>
        <fullName evidence="4">Energy-coupling factor transport system substrate-specific component</fullName>
    </recommendedName>
</protein>
<evidence type="ECO:0000256" key="1">
    <source>
        <dbReference type="SAM" id="Phobius"/>
    </source>
</evidence>
<keyword evidence="1" id="KW-0472">Membrane</keyword>
<gene>
    <name evidence="2" type="ordered locus">Rumal_0871</name>
</gene>
<dbReference type="eggNOG" id="ENOG502ZC3K">
    <property type="taxonomic scope" value="Bacteria"/>
</dbReference>
<feature type="transmembrane region" description="Helical" evidence="1">
    <location>
        <begin position="172"/>
        <end position="190"/>
    </location>
</feature>
<reference evidence="2 3" key="1">
    <citation type="journal article" date="2011" name="J. Bacteriol.">
        <title>Complete genome of the cellulolytic ruminal bacterium Ruminococcus albus 7.</title>
        <authorList>
            <person name="Suen G."/>
            <person name="Stevenson D.M."/>
            <person name="Bruce D.C."/>
            <person name="Chertkov O."/>
            <person name="Copeland A."/>
            <person name="Cheng J.F."/>
            <person name="Detter C."/>
            <person name="Detter J.C."/>
            <person name="Goodwin L.A."/>
            <person name="Han C.S."/>
            <person name="Hauser L.J."/>
            <person name="Ivanova N.N."/>
            <person name="Kyrpides N.C."/>
            <person name="Land M.L."/>
            <person name="Lapidus A."/>
            <person name="Lucas S."/>
            <person name="Ovchinnikova G."/>
            <person name="Pitluck S."/>
            <person name="Tapia R."/>
            <person name="Woyke T."/>
            <person name="Boyum J."/>
            <person name="Mead D."/>
            <person name="Weimer P.J."/>
        </authorList>
    </citation>
    <scope>NUCLEOTIDE SEQUENCE [LARGE SCALE GENOMIC DNA]</scope>
    <source>
        <strain evidence="3">ATCC 27210 / DSM 20455 / JCM 14654 / NCDO 2250 / 7</strain>
    </source>
</reference>
<organism evidence="2 3">
    <name type="scientific">Ruminococcus albus (strain ATCC 27210 / DSM 20455 / JCM 14654 / NCDO 2250 / 7)</name>
    <dbReference type="NCBI Taxonomy" id="697329"/>
    <lineage>
        <taxon>Bacteria</taxon>
        <taxon>Bacillati</taxon>
        <taxon>Bacillota</taxon>
        <taxon>Clostridia</taxon>
        <taxon>Eubacteriales</taxon>
        <taxon>Oscillospiraceae</taxon>
        <taxon>Ruminococcus</taxon>
    </lineage>
</organism>
<evidence type="ECO:0000313" key="3">
    <source>
        <dbReference type="Proteomes" id="UP000006919"/>
    </source>
</evidence>
<dbReference type="NCBIfam" id="TIGR02185">
    <property type="entry name" value="Trep_Strep"/>
    <property type="match status" value="1"/>
</dbReference>
<dbReference type="EMBL" id="CP002403">
    <property type="protein sequence ID" value="ADU21398.1"/>
    <property type="molecule type" value="Genomic_DNA"/>
</dbReference>
<dbReference type="Pfam" id="PF09605">
    <property type="entry name" value="Trep_Strep"/>
    <property type="match status" value="1"/>
</dbReference>
<keyword evidence="1" id="KW-0812">Transmembrane</keyword>
<evidence type="ECO:0000313" key="2">
    <source>
        <dbReference type="EMBL" id="ADU21398.1"/>
    </source>
</evidence>
<accession>E6UIU6</accession>
<dbReference type="KEGG" id="ral:Rumal_0871"/>
<dbReference type="AlphaFoldDB" id="E6UIU6"/>
<dbReference type="InterPro" id="IPR011733">
    <property type="entry name" value="CHP02185_IM"/>
</dbReference>
<proteinExistence type="predicted"/>
<dbReference type="HOGENOM" id="CLU_1365131_0_0_9"/>
<keyword evidence="1" id="KW-1133">Transmembrane helix</keyword>
<feature type="transmembrane region" description="Helical" evidence="1">
    <location>
        <begin position="123"/>
        <end position="142"/>
    </location>
</feature>
<feature type="transmembrane region" description="Helical" evidence="1">
    <location>
        <begin position="42"/>
        <end position="61"/>
    </location>
</feature>
<dbReference type="OrthoDB" id="9781459at2"/>
<sequence length="204" mass="21764" precursor="true">MSISKTNHRKTIGFKDVVTVVLFSVLTFIVSLVTAIPFSGSVYGMLFGGYALMALICGPIYQIMINKAPRIGTQILFFSVKALYMLICGQLLTAAVFFVGGLICEAICLGDGYRNMVKSTAAYALHTTLYGFGSFFPAIFLTESYSARMTAAGASPESVAATIGVYHQPLTMLGVAVVLIAFSIIGVLIGTKMFRKHFAPAGIA</sequence>
<feature type="transmembrane region" description="Helical" evidence="1">
    <location>
        <begin position="12"/>
        <end position="36"/>
    </location>
</feature>
<evidence type="ECO:0008006" key="4">
    <source>
        <dbReference type="Google" id="ProtNLM"/>
    </source>
</evidence>
<dbReference type="Proteomes" id="UP000006919">
    <property type="component" value="Chromosome"/>
</dbReference>
<dbReference type="STRING" id="697329.Rumal_0871"/>
<feature type="transmembrane region" description="Helical" evidence="1">
    <location>
        <begin position="82"/>
        <end position="103"/>
    </location>
</feature>
<name>E6UIU6_RUMA7</name>
<dbReference type="RefSeq" id="WP_013497576.1">
    <property type="nucleotide sequence ID" value="NC_014833.1"/>
</dbReference>